<evidence type="ECO:0008006" key="4">
    <source>
        <dbReference type="Google" id="ProtNLM"/>
    </source>
</evidence>
<feature type="transmembrane region" description="Helical" evidence="1">
    <location>
        <begin position="44"/>
        <end position="61"/>
    </location>
</feature>
<feature type="transmembrane region" description="Helical" evidence="1">
    <location>
        <begin position="171"/>
        <end position="190"/>
    </location>
</feature>
<sequence length="255" mass="29174">MFAFAAIITIGLIVITIWRWSPAFAFSIAIYILYAGWTGSFNAVRQYLAVAILFAAHRLIIERKFAKWLLIVCLAFLFHVSAVVAILFYFIPTKKTSAKYQLVIIIIGIASMLSMGFILDMLVNVTGDVSQWQGNYASRSVNPLRVFTAFIPILLFWLFNSRKQIEDSQAWFYVNMMLVFSVTYLASISSAMVARFTIYPLPFVVLGLAYTTSIPKSKERILLRIALIVLFAIFFFIEITKTDDLSNFTWIFEKR</sequence>
<dbReference type="InterPro" id="IPR049458">
    <property type="entry name" value="EpsG-like"/>
</dbReference>
<feature type="transmembrane region" description="Helical" evidence="1">
    <location>
        <begin position="143"/>
        <end position="159"/>
    </location>
</feature>
<dbReference type="Pfam" id="PF14897">
    <property type="entry name" value="EpsG"/>
    <property type="match status" value="1"/>
</dbReference>
<feature type="transmembrane region" description="Helical" evidence="1">
    <location>
        <begin position="102"/>
        <end position="123"/>
    </location>
</feature>
<evidence type="ECO:0000313" key="3">
    <source>
        <dbReference type="Proteomes" id="UP000076929"/>
    </source>
</evidence>
<keyword evidence="1" id="KW-1133">Transmembrane helix</keyword>
<keyword evidence="1" id="KW-0812">Transmembrane</keyword>
<dbReference type="KEGG" id="ccjz:ccrud_01905"/>
<protein>
    <recommendedName>
        <fullName evidence="4">EpsG family protein</fullName>
    </recommendedName>
</protein>
<dbReference type="EMBL" id="CP015622">
    <property type="protein sequence ID" value="ANE03083.1"/>
    <property type="molecule type" value="Genomic_DNA"/>
</dbReference>
<evidence type="ECO:0000313" key="2">
    <source>
        <dbReference type="EMBL" id="ANE03083.1"/>
    </source>
</evidence>
<dbReference type="AlphaFoldDB" id="A0A172QQW1"/>
<gene>
    <name evidence="2" type="ORF">ccrud_01905</name>
</gene>
<feature type="transmembrane region" description="Helical" evidence="1">
    <location>
        <begin position="196"/>
        <end position="214"/>
    </location>
</feature>
<feature type="transmembrane region" description="Helical" evidence="1">
    <location>
        <begin position="67"/>
        <end position="90"/>
    </location>
</feature>
<organism evidence="2 3">
    <name type="scientific">Corynebacterium crudilactis</name>
    <dbReference type="NCBI Taxonomy" id="1652495"/>
    <lineage>
        <taxon>Bacteria</taxon>
        <taxon>Bacillati</taxon>
        <taxon>Actinomycetota</taxon>
        <taxon>Actinomycetes</taxon>
        <taxon>Mycobacteriales</taxon>
        <taxon>Corynebacteriaceae</taxon>
        <taxon>Corynebacterium</taxon>
    </lineage>
</organism>
<dbReference type="Proteomes" id="UP000076929">
    <property type="component" value="Chromosome"/>
</dbReference>
<name>A0A172QQW1_9CORY</name>
<feature type="transmembrane region" description="Helical" evidence="1">
    <location>
        <begin position="221"/>
        <end position="240"/>
    </location>
</feature>
<proteinExistence type="predicted"/>
<keyword evidence="3" id="KW-1185">Reference proteome</keyword>
<feature type="transmembrane region" description="Helical" evidence="1">
    <location>
        <begin position="6"/>
        <end position="32"/>
    </location>
</feature>
<evidence type="ECO:0000256" key="1">
    <source>
        <dbReference type="SAM" id="Phobius"/>
    </source>
</evidence>
<accession>A0A172QQW1</accession>
<reference evidence="2 3" key="1">
    <citation type="submission" date="2016-05" db="EMBL/GenBank/DDBJ databases">
        <title>Complete genome sequence of Corynebacterium crudilactis, a new Corynebacterium species isolated from raw cow's milk.</title>
        <authorList>
            <person name="Christian R."/>
            <person name="Zimmermann J."/>
            <person name="Lipski A."/>
            <person name="Kalinowski J."/>
        </authorList>
    </citation>
    <scope>NUCLEOTIDE SEQUENCE [LARGE SCALE GENOMIC DNA]</scope>
    <source>
        <strain evidence="2 3">JZ16</strain>
    </source>
</reference>
<keyword evidence="1" id="KW-0472">Membrane</keyword>
<dbReference type="STRING" id="1652495.ccrud_01905"/>